<feature type="transmembrane region" description="Helical" evidence="4">
    <location>
        <begin position="228"/>
        <end position="249"/>
    </location>
</feature>
<feature type="transmembrane region" description="Helical" evidence="4">
    <location>
        <begin position="261"/>
        <end position="282"/>
    </location>
</feature>
<feature type="transmembrane region" description="Helical" evidence="4">
    <location>
        <begin position="52"/>
        <end position="77"/>
    </location>
</feature>
<evidence type="ECO:0000256" key="1">
    <source>
        <dbReference type="ARBA" id="ARBA00022692"/>
    </source>
</evidence>
<dbReference type="InterPro" id="IPR011701">
    <property type="entry name" value="MFS"/>
</dbReference>
<feature type="transmembrane region" description="Helical" evidence="4">
    <location>
        <begin position="21"/>
        <end position="40"/>
    </location>
</feature>
<dbReference type="STRING" id="363754.RHSP_45746"/>
<proteinExistence type="predicted"/>
<feature type="transmembrane region" description="Helical" evidence="4">
    <location>
        <begin position="382"/>
        <end position="400"/>
    </location>
</feature>
<feature type="transmembrane region" description="Helical" evidence="4">
    <location>
        <begin position="355"/>
        <end position="376"/>
    </location>
</feature>
<dbReference type="PATRIC" id="fig|363754.4.peg.2102"/>
<evidence type="ECO:0000256" key="3">
    <source>
        <dbReference type="ARBA" id="ARBA00023136"/>
    </source>
</evidence>
<dbReference type="Proteomes" id="UP000012429">
    <property type="component" value="Unassembled WGS sequence"/>
</dbReference>
<keyword evidence="1 4" id="KW-0812">Transmembrane</keyword>
<feature type="transmembrane region" description="Helical" evidence="4">
    <location>
        <begin position="89"/>
        <end position="107"/>
    </location>
</feature>
<accession>N6V3K0</accession>
<feature type="domain" description="Major facilitator superfamily (MFS) profile" evidence="5">
    <location>
        <begin position="16"/>
        <end position="404"/>
    </location>
</feature>
<gene>
    <name evidence="6" type="ORF">RHSP_45746</name>
</gene>
<dbReference type="GO" id="GO:0022857">
    <property type="term" value="F:transmembrane transporter activity"/>
    <property type="evidence" value="ECO:0007669"/>
    <property type="project" value="InterPro"/>
</dbReference>
<keyword evidence="7" id="KW-1185">Reference proteome</keyword>
<dbReference type="InterPro" id="IPR036259">
    <property type="entry name" value="MFS_trans_sf"/>
</dbReference>
<dbReference type="CDD" id="cd17324">
    <property type="entry name" value="MFS_NepI_like"/>
    <property type="match status" value="1"/>
</dbReference>
<comment type="caution">
    <text evidence="6">The sequence shown here is derived from an EMBL/GenBank/DDBJ whole genome shotgun (WGS) entry which is preliminary data.</text>
</comment>
<dbReference type="EMBL" id="AQHN01000055">
    <property type="protein sequence ID" value="ENN87671.1"/>
    <property type="molecule type" value="Genomic_DNA"/>
</dbReference>
<feature type="transmembrane region" description="Helical" evidence="4">
    <location>
        <begin position="146"/>
        <end position="165"/>
    </location>
</feature>
<dbReference type="PANTHER" id="PTHR42910">
    <property type="entry name" value="TRANSPORTER SCO4007-RELATED"/>
    <property type="match status" value="1"/>
</dbReference>
<evidence type="ECO:0000259" key="5">
    <source>
        <dbReference type="PROSITE" id="PS50850"/>
    </source>
</evidence>
<dbReference type="Gene3D" id="1.20.1250.20">
    <property type="entry name" value="MFS general substrate transporter like domains"/>
    <property type="match status" value="1"/>
</dbReference>
<organism evidence="6 7">
    <name type="scientific">Rhizobium freirei PRF 81</name>
    <dbReference type="NCBI Taxonomy" id="363754"/>
    <lineage>
        <taxon>Bacteria</taxon>
        <taxon>Pseudomonadati</taxon>
        <taxon>Pseudomonadota</taxon>
        <taxon>Alphaproteobacteria</taxon>
        <taxon>Hyphomicrobiales</taxon>
        <taxon>Rhizobiaceae</taxon>
        <taxon>Rhizobium/Agrobacterium group</taxon>
        <taxon>Rhizobium</taxon>
    </lineage>
</organism>
<feature type="transmembrane region" description="Helical" evidence="4">
    <location>
        <begin position="313"/>
        <end position="334"/>
    </location>
</feature>
<feature type="transmembrane region" description="Helical" evidence="4">
    <location>
        <begin position="177"/>
        <end position="196"/>
    </location>
</feature>
<feature type="transmembrane region" description="Helical" evidence="4">
    <location>
        <begin position="289"/>
        <end position="307"/>
    </location>
</feature>
<keyword evidence="3 4" id="KW-0472">Membrane</keyword>
<sequence>MSATAAAGQESTPLPEKTISPLLTFMFAAACGLVAANLYYGQPLAGPISQSLGFTPAATGLIVTLTQIGYGLGLLLIVPLGDLLENRRLVLTLVALSAVALVGAAFASSPSLFLLASLCIGLASVAVQVLVPFAAHMAPDASRGAVVGNVMSGLLCGIMLARPAASFLSELLSWHAVYIISAGIMIALIVILRAALPTRVPHTKLHYGQLLSSMGHLALHTPVLQRRALYQACMFGAFSLFWTTTPLLLASPAFGLTQNGIALFALAGAAGAVASPIAGRVADRGWTKLATTFALMLAIVAFLIGHFSGGGSLTALIMLTLSGIMLDFGVQTNLVLGQRAIFALSAEHRSRLNGLYMATFFAGGALGSALGGWAYATGGWNMASWIGVAFPVVALLAFLTERKN</sequence>
<dbReference type="SUPFAM" id="SSF103473">
    <property type="entry name" value="MFS general substrate transporter"/>
    <property type="match status" value="1"/>
</dbReference>
<evidence type="ECO:0000256" key="4">
    <source>
        <dbReference type="SAM" id="Phobius"/>
    </source>
</evidence>
<reference evidence="6 7" key="1">
    <citation type="journal article" date="2012" name="BMC Genomics">
        <title>Genomic basis of broad host range and environmental adaptability of Rhizobium tropici CIAT 899 and Rhizobium sp. PRF 81 which are used in inoculants for common bean (Phaseolus vulgaris L.).</title>
        <authorList>
            <person name="Ormeno-Orrillo E."/>
            <person name="Menna P."/>
            <person name="Almeida L.G."/>
            <person name="Ollero F.J."/>
            <person name="Nicolas M.F."/>
            <person name="Pains Rodrigues E."/>
            <person name="Shigueyoshi Nakatani A."/>
            <person name="Silva Batista J.S."/>
            <person name="Oliveira Chueire L.M."/>
            <person name="Souza R.C."/>
            <person name="Ribeiro Vasconcelos A.T."/>
            <person name="Megias M."/>
            <person name="Hungria M."/>
            <person name="Martinez-Romero E."/>
        </authorList>
    </citation>
    <scope>NUCLEOTIDE SEQUENCE [LARGE SCALE GENOMIC DNA]</scope>
    <source>
        <strain evidence="6 7">PRF 81</strain>
    </source>
</reference>
<dbReference type="RefSeq" id="WP_004115834.1">
    <property type="nucleotide sequence ID" value="NZ_AQHN01000055.1"/>
</dbReference>
<dbReference type="PROSITE" id="PS50850">
    <property type="entry name" value="MFS"/>
    <property type="match status" value="1"/>
</dbReference>
<protein>
    <submittedName>
        <fullName evidence="6">Major facilitator superfamily MFS 1</fullName>
    </submittedName>
</protein>
<feature type="transmembrane region" description="Helical" evidence="4">
    <location>
        <begin position="113"/>
        <end position="134"/>
    </location>
</feature>
<evidence type="ECO:0000313" key="7">
    <source>
        <dbReference type="Proteomes" id="UP000012429"/>
    </source>
</evidence>
<dbReference type="AlphaFoldDB" id="N6V3K0"/>
<evidence type="ECO:0000313" key="6">
    <source>
        <dbReference type="EMBL" id="ENN87671.1"/>
    </source>
</evidence>
<dbReference type="InterPro" id="IPR020846">
    <property type="entry name" value="MFS_dom"/>
</dbReference>
<dbReference type="Pfam" id="PF07690">
    <property type="entry name" value="MFS_1"/>
    <property type="match status" value="1"/>
</dbReference>
<dbReference type="PANTHER" id="PTHR42910:SF1">
    <property type="entry name" value="MAJOR FACILITATOR SUPERFAMILY (MFS) PROFILE DOMAIN-CONTAINING PROTEIN"/>
    <property type="match status" value="1"/>
</dbReference>
<keyword evidence="2 4" id="KW-1133">Transmembrane helix</keyword>
<evidence type="ECO:0000256" key="2">
    <source>
        <dbReference type="ARBA" id="ARBA00022989"/>
    </source>
</evidence>
<dbReference type="OrthoDB" id="9815356at2"/>
<name>N6V3K0_9HYPH</name>